<feature type="compositionally biased region" description="Polar residues" evidence="2">
    <location>
        <begin position="461"/>
        <end position="481"/>
    </location>
</feature>
<dbReference type="SMART" id="SM00787">
    <property type="entry name" value="Spc7"/>
    <property type="match status" value="1"/>
</dbReference>
<feature type="compositionally biased region" description="Basic residues" evidence="2">
    <location>
        <begin position="244"/>
        <end position="260"/>
    </location>
</feature>
<dbReference type="GO" id="GO:1990758">
    <property type="term" value="P:mitotic sister chromatid biorientation"/>
    <property type="evidence" value="ECO:0007669"/>
    <property type="project" value="TreeGrafter"/>
</dbReference>
<evidence type="ECO:0000256" key="1">
    <source>
        <dbReference type="SAM" id="Coils"/>
    </source>
</evidence>
<dbReference type="InterPro" id="IPR033338">
    <property type="entry name" value="Spc105/Spc7"/>
</dbReference>
<keyword evidence="1" id="KW-0175">Coiled coil</keyword>
<dbReference type="Proteomes" id="UP000310189">
    <property type="component" value="Unassembled WGS sequence"/>
</dbReference>
<comment type="caution">
    <text evidence="4">The sequence shown here is derived from an EMBL/GenBank/DDBJ whole genome shotgun (WGS) entry which is preliminary data.</text>
</comment>
<organism evidence="4 5">
    <name type="scientific">Wallemia hederae</name>
    <dbReference type="NCBI Taxonomy" id="1540922"/>
    <lineage>
        <taxon>Eukaryota</taxon>
        <taxon>Fungi</taxon>
        <taxon>Dikarya</taxon>
        <taxon>Basidiomycota</taxon>
        <taxon>Wallemiomycotina</taxon>
        <taxon>Wallemiomycetes</taxon>
        <taxon>Wallemiales</taxon>
        <taxon>Wallemiaceae</taxon>
        <taxon>Wallemia</taxon>
    </lineage>
</organism>
<dbReference type="PANTHER" id="PTHR28260">
    <property type="entry name" value="SPINDLE POLE BODY COMPONENT SPC105"/>
    <property type="match status" value="1"/>
</dbReference>
<feature type="compositionally biased region" description="Basic residues" evidence="2">
    <location>
        <begin position="57"/>
        <end position="68"/>
    </location>
</feature>
<dbReference type="Pfam" id="PF08317">
    <property type="entry name" value="Spc7"/>
    <property type="match status" value="1"/>
</dbReference>
<evidence type="ECO:0000259" key="3">
    <source>
        <dbReference type="SMART" id="SM00787"/>
    </source>
</evidence>
<feature type="compositionally biased region" description="Basic and acidic residues" evidence="2">
    <location>
        <begin position="183"/>
        <end position="192"/>
    </location>
</feature>
<feature type="compositionally biased region" description="Basic and acidic residues" evidence="2">
    <location>
        <begin position="367"/>
        <end position="378"/>
    </location>
</feature>
<dbReference type="OrthoDB" id="5592879at2759"/>
<evidence type="ECO:0000313" key="5">
    <source>
        <dbReference type="Proteomes" id="UP000310189"/>
    </source>
</evidence>
<feature type="compositionally biased region" description="Basic and acidic residues" evidence="2">
    <location>
        <begin position="619"/>
        <end position="628"/>
    </location>
</feature>
<feature type="compositionally biased region" description="Basic and acidic residues" evidence="2">
    <location>
        <begin position="754"/>
        <end position="764"/>
    </location>
</feature>
<feature type="compositionally biased region" description="Polar residues" evidence="2">
    <location>
        <begin position="168"/>
        <end position="178"/>
    </location>
</feature>
<feature type="region of interest" description="Disordered" evidence="2">
    <location>
        <begin position="590"/>
        <end position="891"/>
    </location>
</feature>
<feature type="domain" description="Spc7 kinetochore protein" evidence="3">
    <location>
        <begin position="950"/>
        <end position="1277"/>
    </location>
</feature>
<feature type="compositionally biased region" description="Polar residues" evidence="2">
    <location>
        <begin position="656"/>
        <end position="665"/>
    </location>
</feature>
<dbReference type="EMBL" id="SPNW01000042">
    <property type="protein sequence ID" value="TIA88114.1"/>
    <property type="molecule type" value="Genomic_DNA"/>
</dbReference>
<dbReference type="GO" id="GO:0000776">
    <property type="term" value="C:kinetochore"/>
    <property type="evidence" value="ECO:0007669"/>
    <property type="project" value="TreeGrafter"/>
</dbReference>
<feature type="compositionally biased region" description="Acidic residues" evidence="2">
    <location>
        <begin position="446"/>
        <end position="456"/>
    </location>
</feature>
<reference evidence="4 5" key="1">
    <citation type="submission" date="2019-03" db="EMBL/GenBank/DDBJ databases">
        <title>Sequencing 23 genomes of Wallemia ichthyophaga.</title>
        <authorList>
            <person name="Gostincar C."/>
        </authorList>
    </citation>
    <scope>NUCLEOTIDE SEQUENCE [LARGE SCALE GENOMIC DNA]</scope>
    <source>
        <strain evidence="4 5">EXF-5753</strain>
    </source>
</reference>
<protein>
    <recommendedName>
        <fullName evidence="3">Spc7 kinetochore protein domain-containing protein</fullName>
    </recommendedName>
</protein>
<name>A0A4T0FL11_9BASI</name>
<feature type="compositionally biased region" description="Acidic residues" evidence="2">
    <location>
        <begin position="559"/>
        <end position="570"/>
    </location>
</feature>
<dbReference type="GO" id="GO:0034501">
    <property type="term" value="P:protein localization to kinetochore"/>
    <property type="evidence" value="ECO:0007669"/>
    <property type="project" value="TreeGrafter"/>
</dbReference>
<dbReference type="Pfam" id="PF15402">
    <property type="entry name" value="MELT_2"/>
    <property type="match status" value="5"/>
</dbReference>
<dbReference type="GO" id="GO:0007094">
    <property type="term" value="P:mitotic spindle assembly checkpoint signaling"/>
    <property type="evidence" value="ECO:0007669"/>
    <property type="project" value="TreeGrafter"/>
</dbReference>
<feature type="compositionally biased region" description="Low complexity" evidence="2">
    <location>
        <begin position="719"/>
        <end position="728"/>
    </location>
</feature>
<evidence type="ECO:0000313" key="4">
    <source>
        <dbReference type="EMBL" id="TIA88114.1"/>
    </source>
</evidence>
<feature type="compositionally biased region" description="Basic and acidic residues" evidence="2">
    <location>
        <begin position="800"/>
        <end position="825"/>
    </location>
</feature>
<feature type="compositionally biased region" description="Polar residues" evidence="2">
    <location>
        <begin position="877"/>
        <end position="891"/>
    </location>
</feature>
<dbReference type="PANTHER" id="PTHR28260:SF1">
    <property type="entry name" value="SPINDLE POLE BODY COMPONENT SPC105"/>
    <property type="match status" value="1"/>
</dbReference>
<sequence>MDTRRKSTTFLNNEGINKENASNKSKRSKSLGGSSLPRDGDDDDNGDESDALTPSKLARRKAKPRRSILKPQHLPEHSDDDDDEQEEEQKPKKSVKIVPRKSEASRRVSFASHCFIRLFEDEDGNKQPSSSPRKSPSPKKQRSSSPRKSNSDSPTNHHNAQAHDSDTSDMSIASQEVTTAFKKAMERKRPLDGSDTESDDDPAQTENNNDDNDDATMDLTEAVGGVLKKGAEHQHHQQGDQKHAKSPKKSVSHSPTRKSPRLSSQNASAGGAPASPLESRQNKDTGNTGDTGDTKDTDETSENQHPPMQLPTFTLSPTASEKQNGSDEEGEGNSNSNSESDEEADTTMDFTVSMSQAGVPKLPQFETGRRRSSLDRRSSVIKQNSRSPEGPRGGAQPALHVENSSSSSSDDDEEADQHMLSQPPPPPPPQAQSQFQDSSSRGEATSDSDNDDGDDMDLTKAVTTHIDQNLTTVNPTHSADAQQPADESMAMEMTQNVGGLLNSAQAQDQDSSDDDDNAEQSAVDMSLASTSNAHNDESMTMEMTQAVGGFTNFPAIPEESSESSSDDDNGIDATMTMDITKPVGRGILVNEETRRLRKSLAPRASRVSFAPSVIASPENKADKADKSGPRPSIKSALKGSSNTYVPPPPGGKKRSSFSAPTQSSLLKKGGKGVRHSLGGALGGASTSASATNSPLRSALKNAAKSPKRASVAGELTQDTAAASTSASSPQQPKNMSPLVQRLQLASPLRPPPLKLDKGKEKDGDGEGMDLSEGRKSHKPRRRSSLALSAQALEATPDTLASEKEKEEQLKNEREKAYEKELEEERRRKHGQTASPAAPSKGTAMNVDRPAPESQQGTPRRRSLHAQQMTPSKLRRSLSATNMDSPMTTPKRQSLRLAAGVTTPLVEAFAGAAEEEKAMQQPPSPQPAARDEFAAGAETERMIEGLMQEEEDDNANSSVEAPVQISLNDFLDLTDMKFLDGISTIKRRSTVGIGGLSGLKTPTHQPSSLDYLRAHTVTGPKLEMMYWCCHELKRYISEGIEALNSYEREVDNENPPVIVDYLLASEDMRVRIEAQLKIVKNNSRLDAKRVWYGWRKELVSGHLESLNDSFKSLEKDQVTLQETRAALGDRMPQLHSLKEKLETELRREREIVRDLASCDKAEVEGLREAIAEQAQPLELYKAEIASNNEEIDRLRSRVEAKKEALANDRNTIESNRREWDMVRCLTKAEAMKRRREYESLQSLHSWHIVHLSSEAQKLHYSDDLIVSITKQGIELSLLPEKKGELRPLSEYLLDCLRGQLTEEGISQDGELSYTLQRISTLWINVKNVHAQFKRLAQVYKLTFNVSIEGDLVVGLSIVYTSTMRKLHFEIVVGSDLLVDFDNALKNAKVQTHVVAGADVDTDGITQSLLKHFSSDDGILEAFEDISI</sequence>
<gene>
    <name evidence="4" type="ORF">E3P99_02751</name>
</gene>
<dbReference type="InterPro" id="IPR013253">
    <property type="entry name" value="Spc7_domain"/>
</dbReference>
<feature type="region of interest" description="Disordered" evidence="2">
    <location>
        <begin position="1"/>
        <end position="578"/>
    </location>
</feature>
<proteinExistence type="predicted"/>
<feature type="coiled-coil region" evidence="1">
    <location>
        <begin position="1176"/>
        <end position="1214"/>
    </location>
</feature>
<feature type="compositionally biased region" description="Acidic residues" evidence="2">
    <location>
        <begin position="78"/>
        <end position="87"/>
    </location>
</feature>
<keyword evidence="5" id="KW-1185">Reference proteome</keyword>
<feature type="compositionally biased region" description="Polar residues" evidence="2">
    <location>
        <begin position="303"/>
        <end position="323"/>
    </location>
</feature>
<feature type="compositionally biased region" description="Basic and acidic residues" evidence="2">
    <location>
        <begin position="229"/>
        <end position="243"/>
    </location>
</feature>
<dbReference type="Pfam" id="PF18210">
    <property type="entry name" value="Knl1_RWD_C"/>
    <property type="match status" value="1"/>
</dbReference>
<accession>A0A4T0FL11</accession>
<feature type="compositionally biased region" description="Acidic residues" evidence="2">
    <location>
        <begin position="194"/>
        <end position="216"/>
    </location>
</feature>
<feature type="compositionally biased region" description="Acidic residues" evidence="2">
    <location>
        <begin position="40"/>
        <end position="50"/>
    </location>
</feature>
<evidence type="ECO:0000256" key="2">
    <source>
        <dbReference type="SAM" id="MobiDB-lite"/>
    </source>
</evidence>
<dbReference type="InterPro" id="IPR040850">
    <property type="entry name" value="Knl1_RWD_C"/>
</dbReference>